<keyword evidence="3" id="KW-1185">Reference proteome</keyword>
<protein>
    <submittedName>
        <fullName evidence="2">Uncharacterized protein</fullName>
    </submittedName>
</protein>
<dbReference type="Proteomes" id="UP000186165">
    <property type="component" value="Chromosome"/>
</dbReference>
<accession>A0A1J1A8U6</accession>
<dbReference type="RefSeq" id="WP_071932490.1">
    <property type="nucleotide sequence ID" value="NZ_CP016804.1"/>
</dbReference>
<feature type="region of interest" description="Disordered" evidence="1">
    <location>
        <begin position="21"/>
        <end position="41"/>
    </location>
</feature>
<evidence type="ECO:0000313" key="2">
    <source>
        <dbReference type="EMBL" id="APE94538.1"/>
    </source>
</evidence>
<evidence type="ECO:0000313" key="3">
    <source>
        <dbReference type="Proteomes" id="UP000186165"/>
    </source>
</evidence>
<dbReference type="GeneID" id="30416589"/>
<name>A0A1J1A8U6_9EURY</name>
<sequence length="340" mass="36986">MDRNRRAFLSTVGTASLLMAAGCSTTGERTSPTEESDSPSDLKAAVEPQREVVQSVDCTAYDTDGIFRLETTGTHAISKSEDLAAEIKSHVSQSASESSVNVEIEKFEAGSTTFFVVKVPPNVSSARDLRAEFFESSEFVAARAGQPIRSVTAYFDQLAAWLQSQTLHEESTSRVGWPEPPEPIEATATIDGVSQMTDVVGEDLIQGRVPMDGGEETVFSTADLSSITSPPNLERGLTVFFSFSTAAQTRVLERLRETNVITDSEKGDNDLHFYVAGTDVGAPRILPEAIEGWNENGRIRAMGAPIEIEGARRFYDRFPHLDVMGSNGTIEAKFEIELCD</sequence>
<dbReference type="PROSITE" id="PS51257">
    <property type="entry name" value="PROKAR_LIPOPROTEIN"/>
    <property type="match status" value="1"/>
</dbReference>
<proteinExistence type="predicted"/>
<evidence type="ECO:0000256" key="1">
    <source>
        <dbReference type="SAM" id="MobiDB-lite"/>
    </source>
</evidence>
<dbReference type="AlphaFoldDB" id="A0A1J1A8U6"/>
<dbReference type="EMBL" id="CP016804">
    <property type="protein sequence ID" value="APE94538.1"/>
    <property type="molecule type" value="Genomic_DNA"/>
</dbReference>
<dbReference type="KEGG" id="hhsr:HSR6_0062"/>
<reference evidence="3" key="1">
    <citation type="submission" date="2016-08" db="EMBL/GenBank/DDBJ databases">
        <title>Discovery of first anaerobic lithoheterotrophic haloarchae widely represented in hypersaline habitats.</title>
        <authorList>
            <person name="Sorokin D.Y."/>
            <person name="Kublanov I.V."/>
            <person name="Roman P."/>
            <person name="Sinninghe Damste J.S."/>
            <person name="Golyshin P.N."/>
            <person name="Rojo D."/>
            <person name="Ciordia S."/>
            <person name="Mena Md.C."/>
            <person name="Ferrer M."/>
            <person name="Smedile F."/>
            <person name="Messina E."/>
            <person name="La Cono V."/>
            <person name="Yakimov M.M."/>
        </authorList>
    </citation>
    <scope>NUCLEOTIDE SEQUENCE [LARGE SCALE GENOMIC DNA]</scope>
    <source>
        <strain evidence="3">HSR6</strain>
    </source>
</reference>
<gene>
    <name evidence="2" type="ORF">HSR6_0062</name>
</gene>
<organism evidence="2 3">
    <name type="scientific">Halodesulfurarchaeum formicicum</name>
    <dbReference type="NCBI Taxonomy" id="1873524"/>
    <lineage>
        <taxon>Archaea</taxon>
        <taxon>Methanobacteriati</taxon>
        <taxon>Methanobacteriota</taxon>
        <taxon>Stenosarchaea group</taxon>
        <taxon>Halobacteria</taxon>
        <taxon>Halobacteriales</taxon>
        <taxon>Halobacteriaceae</taxon>
        <taxon>Halodesulfurarchaeum</taxon>
    </lineage>
</organism>